<reference evidence="2 3" key="1">
    <citation type="journal article" date="2015" name="Biotechnol. Biofuels">
        <title>Enhanced degradation of softwood versus hardwood by the white-rot fungus Pycnoporus coccineus.</title>
        <authorList>
            <person name="Couturier M."/>
            <person name="Navarro D."/>
            <person name="Chevret D."/>
            <person name="Henrissat B."/>
            <person name="Piumi F."/>
            <person name="Ruiz-Duenas F.J."/>
            <person name="Martinez A.T."/>
            <person name="Grigoriev I.V."/>
            <person name="Riley R."/>
            <person name="Lipzen A."/>
            <person name="Berrin J.G."/>
            <person name="Master E.R."/>
            <person name="Rosso M.N."/>
        </authorList>
    </citation>
    <scope>NUCLEOTIDE SEQUENCE [LARGE SCALE GENOMIC DNA]</scope>
    <source>
        <strain evidence="2 3">BRFM310</strain>
    </source>
</reference>
<evidence type="ECO:0000313" key="3">
    <source>
        <dbReference type="Proteomes" id="UP000193067"/>
    </source>
</evidence>
<dbReference type="EMBL" id="KZ084156">
    <property type="protein sequence ID" value="OSC97166.1"/>
    <property type="molecule type" value="Genomic_DNA"/>
</dbReference>
<proteinExistence type="predicted"/>
<accession>A0A1Y2I7P4</accession>
<evidence type="ECO:0000256" key="1">
    <source>
        <dbReference type="SAM" id="MobiDB-lite"/>
    </source>
</evidence>
<dbReference type="OrthoDB" id="2758315at2759"/>
<keyword evidence="3" id="KW-1185">Reference proteome</keyword>
<evidence type="ECO:0000313" key="2">
    <source>
        <dbReference type="EMBL" id="OSC97166.1"/>
    </source>
</evidence>
<gene>
    <name evidence="2" type="ORF">PYCCODRAFT_1192296</name>
</gene>
<name>A0A1Y2I7P4_TRAC3</name>
<dbReference type="AlphaFoldDB" id="A0A1Y2I7P4"/>
<feature type="region of interest" description="Disordered" evidence="1">
    <location>
        <begin position="13"/>
        <end position="43"/>
    </location>
</feature>
<organism evidence="2 3">
    <name type="scientific">Trametes coccinea (strain BRFM310)</name>
    <name type="common">Pycnoporus coccineus</name>
    <dbReference type="NCBI Taxonomy" id="1353009"/>
    <lineage>
        <taxon>Eukaryota</taxon>
        <taxon>Fungi</taxon>
        <taxon>Dikarya</taxon>
        <taxon>Basidiomycota</taxon>
        <taxon>Agaricomycotina</taxon>
        <taxon>Agaricomycetes</taxon>
        <taxon>Polyporales</taxon>
        <taxon>Polyporaceae</taxon>
        <taxon>Trametes</taxon>
    </lineage>
</organism>
<protein>
    <submittedName>
        <fullName evidence="2">Uncharacterized protein</fullName>
    </submittedName>
</protein>
<dbReference type="Proteomes" id="UP000193067">
    <property type="component" value="Unassembled WGS sequence"/>
</dbReference>
<sequence>MALSRLKEILTGRKIASGTTTPGPSASCPARQASVRPDDQVPTSSRLWCAPIVRLRFRSQRSASTTDCKDRPFVEGVPIKCSPQTVGAEHDVEVPRAVSVGKAKVQPEREHPPESLPGARQDPRPNTPVPESQSGPRRRCWPETVMNGLALALDVTEKAGAAFPPLQAVAGSLTVITKVVKKTCSNEDDLCALQSYVEQLNRIISPDTLPPSQDWPVAFNARVSNLASGLQKVQDRVVDLQSERSLERVLNVQERAGLMADCVRTLGQLVATFTMQGSITTELGINRVAFKVEETRQDITGQLKELLHASQNFLHQPGGKLRFLLIMPTS</sequence>
<feature type="region of interest" description="Disordered" evidence="1">
    <location>
        <begin position="100"/>
        <end position="141"/>
    </location>
</feature>